<reference evidence="7 8" key="1">
    <citation type="submission" date="2017-07" db="EMBL/GenBank/DDBJ databases">
        <title>The new phylogeny of genus Mycobacterium.</title>
        <authorList>
            <person name="Tortoli E."/>
            <person name="Trovato A."/>
            <person name="Cirillo D.M."/>
        </authorList>
    </citation>
    <scope>NUCLEOTIDE SEQUENCE [LARGE SCALE GENOMIC DNA]</scope>
    <source>
        <strain evidence="7 8">ATCC 33027</strain>
    </source>
</reference>
<feature type="region of interest" description="Disordered" evidence="5">
    <location>
        <begin position="1"/>
        <end position="21"/>
    </location>
</feature>
<dbReference type="PROSITE" id="PS50977">
    <property type="entry name" value="HTH_TETR_2"/>
    <property type="match status" value="1"/>
</dbReference>
<evidence type="ECO:0000256" key="5">
    <source>
        <dbReference type="SAM" id="MobiDB-lite"/>
    </source>
</evidence>
<keyword evidence="2 4" id="KW-0238">DNA-binding</keyword>
<dbReference type="PANTHER" id="PTHR30055:SF234">
    <property type="entry name" value="HTH-TYPE TRANSCRIPTIONAL REGULATOR BETI"/>
    <property type="match status" value="1"/>
</dbReference>
<dbReference type="OrthoDB" id="1669699at2"/>
<comment type="caution">
    <text evidence="7">The sequence shown here is derived from an EMBL/GenBank/DDBJ whole genome shotgun (WGS) entry which is preliminary data.</text>
</comment>
<name>A0A255D9U8_9MYCO</name>
<dbReference type="AlphaFoldDB" id="A0A255D9U8"/>
<dbReference type="InterPro" id="IPR036271">
    <property type="entry name" value="Tet_transcr_reg_TetR-rel_C_sf"/>
</dbReference>
<dbReference type="SUPFAM" id="SSF46689">
    <property type="entry name" value="Homeodomain-like"/>
    <property type="match status" value="1"/>
</dbReference>
<dbReference type="GO" id="GO:0000976">
    <property type="term" value="F:transcription cis-regulatory region binding"/>
    <property type="evidence" value="ECO:0007669"/>
    <property type="project" value="TreeGrafter"/>
</dbReference>
<keyword evidence="1" id="KW-0805">Transcription regulation</keyword>
<evidence type="ECO:0000256" key="3">
    <source>
        <dbReference type="ARBA" id="ARBA00023163"/>
    </source>
</evidence>
<dbReference type="Pfam" id="PF17932">
    <property type="entry name" value="TetR_C_24"/>
    <property type="match status" value="1"/>
</dbReference>
<evidence type="ECO:0000256" key="4">
    <source>
        <dbReference type="PROSITE-ProRule" id="PRU00335"/>
    </source>
</evidence>
<evidence type="ECO:0000259" key="6">
    <source>
        <dbReference type="PROSITE" id="PS50977"/>
    </source>
</evidence>
<feature type="domain" description="HTH tetR-type" evidence="6">
    <location>
        <begin position="23"/>
        <end position="83"/>
    </location>
</feature>
<organism evidence="7 8">
    <name type="scientific">Mycolicibacterium sphagni</name>
    <dbReference type="NCBI Taxonomy" id="1786"/>
    <lineage>
        <taxon>Bacteria</taxon>
        <taxon>Bacillati</taxon>
        <taxon>Actinomycetota</taxon>
        <taxon>Actinomycetes</taxon>
        <taxon>Mycobacteriales</taxon>
        <taxon>Mycobacteriaceae</taxon>
        <taxon>Mycolicibacterium</taxon>
    </lineage>
</organism>
<feature type="compositionally biased region" description="Basic and acidic residues" evidence="5">
    <location>
        <begin position="1"/>
        <end position="10"/>
    </location>
</feature>
<dbReference type="GO" id="GO:0003700">
    <property type="term" value="F:DNA-binding transcription factor activity"/>
    <property type="evidence" value="ECO:0007669"/>
    <property type="project" value="TreeGrafter"/>
</dbReference>
<dbReference type="SUPFAM" id="SSF48498">
    <property type="entry name" value="Tetracyclin repressor-like, C-terminal domain"/>
    <property type="match status" value="1"/>
</dbReference>
<keyword evidence="3" id="KW-0804">Transcription</keyword>
<feature type="DNA-binding region" description="H-T-H motif" evidence="4">
    <location>
        <begin position="46"/>
        <end position="65"/>
    </location>
</feature>
<evidence type="ECO:0000313" key="7">
    <source>
        <dbReference type="EMBL" id="OYN76199.1"/>
    </source>
</evidence>
<dbReference type="PANTHER" id="PTHR30055">
    <property type="entry name" value="HTH-TYPE TRANSCRIPTIONAL REGULATOR RUTR"/>
    <property type="match status" value="1"/>
</dbReference>
<dbReference type="InterPro" id="IPR050109">
    <property type="entry name" value="HTH-type_TetR-like_transc_reg"/>
</dbReference>
<evidence type="ECO:0000313" key="8">
    <source>
        <dbReference type="Proteomes" id="UP000216063"/>
    </source>
</evidence>
<dbReference type="RefSeq" id="WP_094483414.1">
    <property type="nucleotide sequence ID" value="NZ_NOZR01000023.1"/>
</dbReference>
<protein>
    <submittedName>
        <fullName evidence="7">TetR family transcriptional regulator</fullName>
    </submittedName>
</protein>
<dbReference type="Proteomes" id="UP000216063">
    <property type="component" value="Unassembled WGS sequence"/>
</dbReference>
<proteinExistence type="predicted"/>
<dbReference type="InterPro" id="IPR001647">
    <property type="entry name" value="HTH_TetR"/>
</dbReference>
<dbReference type="Gene3D" id="1.10.10.60">
    <property type="entry name" value="Homeodomain-like"/>
    <property type="match status" value="1"/>
</dbReference>
<keyword evidence="8" id="KW-1185">Reference proteome</keyword>
<gene>
    <name evidence="7" type="ORF">CG716_22895</name>
</gene>
<dbReference type="InterPro" id="IPR009057">
    <property type="entry name" value="Homeodomain-like_sf"/>
</dbReference>
<sequence length="207" mass="23108">MSGQHSEDTPTHNPRPRGRPRTVIDLDAVADAVAELVIDGGENAISIVGAAERLDISRATLYRLVPTKEDLVGIMFERATRQQTEVLSEVVESGIPVRDRLIRLIRMQVETAIRLRGYMPIFFGSDGLPADVFQRWHAWSREFEATWHDCVEDAMAEGVLEQADVGTTTRLVLGMCLWVSRWYRAEDGIGTEHIARVALSLILPEGS</sequence>
<accession>A0A255D9U8</accession>
<evidence type="ECO:0000256" key="2">
    <source>
        <dbReference type="ARBA" id="ARBA00023125"/>
    </source>
</evidence>
<dbReference type="Gene3D" id="1.10.357.10">
    <property type="entry name" value="Tetracycline Repressor, domain 2"/>
    <property type="match status" value="1"/>
</dbReference>
<dbReference type="InterPro" id="IPR041490">
    <property type="entry name" value="KstR2_TetR_C"/>
</dbReference>
<evidence type="ECO:0000256" key="1">
    <source>
        <dbReference type="ARBA" id="ARBA00023015"/>
    </source>
</evidence>
<dbReference type="EMBL" id="NOZR01000023">
    <property type="protein sequence ID" value="OYN76199.1"/>
    <property type="molecule type" value="Genomic_DNA"/>
</dbReference>